<evidence type="ECO:0000256" key="6">
    <source>
        <dbReference type="ARBA" id="ARBA00023326"/>
    </source>
</evidence>
<evidence type="ECO:0000256" key="4">
    <source>
        <dbReference type="ARBA" id="ARBA00023277"/>
    </source>
</evidence>
<dbReference type="PROSITE" id="PS51910">
    <property type="entry name" value="GH18_2"/>
    <property type="match status" value="1"/>
</dbReference>
<dbReference type="PANTHER" id="PTHR11177">
    <property type="entry name" value="CHITINASE"/>
    <property type="match status" value="1"/>
</dbReference>
<dbReference type="Pfam" id="PF00704">
    <property type="entry name" value="Glyco_hydro_18"/>
    <property type="match status" value="2"/>
</dbReference>
<dbReference type="InterPro" id="IPR029070">
    <property type="entry name" value="Chitinase_insertion_sf"/>
</dbReference>
<evidence type="ECO:0000313" key="11">
    <source>
        <dbReference type="EMBL" id="TEB35760.1"/>
    </source>
</evidence>
<dbReference type="InterPro" id="IPR017853">
    <property type="entry name" value="GH"/>
</dbReference>
<proteinExistence type="inferred from homology"/>
<dbReference type="Gene3D" id="3.10.50.10">
    <property type="match status" value="1"/>
</dbReference>
<comment type="caution">
    <text evidence="11">The sequence shown here is derived from an EMBL/GenBank/DDBJ whole genome shotgun (WGS) entry which is preliminary data.</text>
</comment>
<evidence type="ECO:0000256" key="8">
    <source>
        <dbReference type="RuleBase" id="RU004453"/>
    </source>
</evidence>
<sequence length="416" mass="44536">MKAGALLLTAALAAALGPALAGPAPNPSPYPLSIDISTSGVEINGHPILHGPKRVHGKVAAAWYAGWHAKNGFPLSKVPWSKYTHLTYAFAETTPNVKALSLEGSEPTVLPEFVREARRHNVKALISVGGWTGSRFFSTAVATPANRTAFVKTVIDFVVKYQLDGVDFDWEYPNSGGIGCNTINPADTANFLSFLQELRRHPVLDYVALMNYDIWGPWSASVGPNAPLDDSCAEPANQAASAVGAVKKWNAAGIPLDQLVLGVPGYGHSFRVRKNQAFINGSTTSLRAYPAFDNVDRPTGDAWDDASGPDVCGVVNPPGGNFNFWGLIANGFLKEDGSPAPGIGYRYDTCSQTPYVYNSTTETMVSFDNAQSFAAKGNFIKTTGLKGFAIWEAGGDSNDILINSIRTAGDYPYRRN</sequence>
<feature type="domain" description="GH18" evidence="10">
    <location>
        <begin position="58"/>
        <end position="416"/>
    </location>
</feature>
<dbReference type="PROSITE" id="PS01095">
    <property type="entry name" value="GH18_1"/>
    <property type="match status" value="1"/>
</dbReference>
<dbReference type="OrthoDB" id="73875at2759"/>
<dbReference type="GO" id="GO:0008061">
    <property type="term" value="F:chitin binding"/>
    <property type="evidence" value="ECO:0007669"/>
    <property type="project" value="InterPro"/>
</dbReference>
<dbReference type="SUPFAM" id="SSF54556">
    <property type="entry name" value="Chitinase insertion domain"/>
    <property type="match status" value="1"/>
</dbReference>
<evidence type="ECO:0000256" key="9">
    <source>
        <dbReference type="SAM" id="SignalP"/>
    </source>
</evidence>
<evidence type="ECO:0000259" key="10">
    <source>
        <dbReference type="PROSITE" id="PS51910"/>
    </source>
</evidence>
<keyword evidence="5 7" id="KW-0326">Glycosidase</keyword>
<protein>
    <submittedName>
        <fullName evidence="11">Chitinase</fullName>
    </submittedName>
</protein>
<dbReference type="Proteomes" id="UP000298030">
    <property type="component" value="Unassembled WGS sequence"/>
</dbReference>
<dbReference type="EMBL" id="QPFP01000007">
    <property type="protein sequence ID" value="TEB35760.1"/>
    <property type="molecule type" value="Genomic_DNA"/>
</dbReference>
<dbReference type="InterPro" id="IPR001579">
    <property type="entry name" value="Glyco_hydro_18_chit_AS"/>
</dbReference>
<keyword evidence="6" id="KW-0624">Polysaccharide degradation</keyword>
<evidence type="ECO:0000313" key="12">
    <source>
        <dbReference type="Proteomes" id="UP000298030"/>
    </source>
</evidence>
<feature type="chain" id="PRO_5021328684" evidence="9">
    <location>
        <begin position="22"/>
        <end position="416"/>
    </location>
</feature>
<accession>A0A4Y7TNK1</accession>
<keyword evidence="9" id="KW-0732">Signal</keyword>
<dbReference type="SUPFAM" id="SSF51445">
    <property type="entry name" value="(Trans)glycosidases"/>
    <property type="match status" value="1"/>
</dbReference>
<name>A0A4Y7TNK1_COPMI</name>
<reference evidence="11 12" key="1">
    <citation type="journal article" date="2019" name="Nat. Ecol. Evol.">
        <title>Megaphylogeny resolves global patterns of mushroom evolution.</title>
        <authorList>
            <person name="Varga T."/>
            <person name="Krizsan K."/>
            <person name="Foldi C."/>
            <person name="Dima B."/>
            <person name="Sanchez-Garcia M."/>
            <person name="Sanchez-Ramirez S."/>
            <person name="Szollosi G.J."/>
            <person name="Szarkandi J.G."/>
            <person name="Papp V."/>
            <person name="Albert L."/>
            <person name="Andreopoulos W."/>
            <person name="Angelini C."/>
            <person name="Antonin V."/>
            <person name="Barry K.W."/>
            <person name="Bougher N.L."/>
            <person name="Buchanan P."/>
            <person name="Buyck B."/>
            <person name="Bense V."/>
            <person name="Catcheside P."/>
            <person name="Chovatia M."/>
            <person name="Cooper J."/>
            <person name="Damon W."/>
            <person name="Desjardin D."/>
            <person name="Finy P."/>
            <person name="Geml J."/>
            <person name="Haridas S."/>
            <person name="Hughes K."/>
            <person name="Justo A."/>
            <person name="Karasinski D."/>
            <person name="Kautmanova I."/>
            <person name="Kiss B."/>
            <person name="Kocsube S."/>
            <person name="Kotiranta H."/>
            <person name="LaButti K.M."/>
            <person name="Lechner B.E."/>
            <person name="Liimatainen K."/>
            <person name="Lipzen A."/>
            <person name="Lukacs Z."/>
            <person name="Mihaltcheva S."/>
            <person name="Morgado L.N."/>
            <person name="Niskanen T."/>
            <person name="Noordeloos M.E."/>
            <person name="Ohm R.A."/>
            <person name="Ortiz-Santana B."/>
            <person name="Ovrebo C."/>
            <person name="Racz N."/>
            <person name="Riley R."/>
            <person name="Savchenko A."/>
            <person name="Shiryaev A."/>
            <person name="Soop K."/>
            <person name="Spirin V."/>
            <person name="Szebenyi C."/>
            <person name="Tomsovsky M."/>
            <person name="Tulloss R.E."/>
            <person name="Uehling J."/>
            <person name="Grigoriev I.V."/>
            <person name="Vagvolgyi C."/>
            <person name="Papp T."/>
            <person name="Martin F.M."/>
            <person name="Miettinen O."/>
            <person name="Hibbett D.S."/>
            <person name="Nagy L.G."/>
        </authorList>
    </citation>
    <scope>NUCLEOTIDE SEQUENCE [LARGE SCALE GENOMIC DNA]</scope>
    <source>
        <strain evidence="11 12">FP101781</strain>
    </source>
</reference>
<evidence type="ECO:0000256" key="1">
    <source>
        <dbReference type="ARBA" id="ARBA00000822"/>
    </source>
</evidence>
<dbReference type="GO" id="GO:0000272">
    <property type="term" value="P:polysaccharide catabolic process"/>
    <property type="evidence" value="ECO:0007669"/>
    <property type="project" value="UniProtKB-KW"/>
</dbReference>
<dbReference type="InterPro" id="IPR001223">
    <property type="entry name" value="Glyco_hydro18_cat"/>
</dbReference>
<evidence type="ECO:0000256" key="2">
    <source>
        <dbReference type="ARBA" id="ARBA00022801"/>
    </source>
</evidence>
<comment type="catalytic activity">
    <reaction evidence="1">
        <text>Random endo-hydrolysis of N-acetyl-beta-D-glucosaminide (1-&gt;4)-beta-linkages in chitin and chitodextrins.</text>
        <dbReference type="EC" id="3.2.1.14"/>
    </reaction>
</comment>
<dbReference type="Gene3D" id="3.20.20.80">
    <property type="entry name" value="Glycosidases"/>
    <property type="match status" value="2"/>
</dbReference>
<dbReference type="GO" id="GO:0006032">
    <property type="term" value="P:chitin catabolic process"/>
    <property type="evidence" value="ECO:0007669"/>
    <property type="project" value="UniProtKB-KW"/>
</dbReference>
<dbReference type="PANTHER" id="PTHR11177:SF317">
    <property type="entry name" value="CHITINASE 12-RELATED"/>
    <property type="match status" value="1"/>
</dbReference>
<feature type="signal peptide" evidence="9">
    <location>
        <begin position="1"/>
        <end position="21"/>
    </location>
</feature>
<dbReference type="GO" id="GO:0008843">
    <property type="term" value="F:endochitinase activity"/>
    <property type="evidence" value="ECO:0007669"/>
    <property type="project" value="UniProtKB-EC"/>
</dbReference>
<evidence type="ECO:0000256" key="5">
    <source>
        <dbReference type="ARBA" id="ARBA00023295"/>
    </source>
</evidence>
<keyword evidence="12" id="KW-1185">Reference proteome</keyword>
<keyword evidence="2 7" id="KW-0378">Hydrolase</keyword>
<gene>
    <name evidence="11" type="ORF">FA13DRAFT_1728612</name>
</gene>
<dbReference type="STRING" id="71717.A0A4Y7TNK1"/>
<comment type="similarity">
    <text evidence="8">Belongs to the glycosyl hydrolase 18 family.</text>
</comment>
<evidence type="ECO:0000256" key="3">
    <source>
        <dbReference type="ARBA" id="ARBA00023024"/>
    </source>
</evidence>
<keyword evidence="4" id="KW-0119">Carbohydrate metabolism</keyword>
<dbReference type="GO" id="GO:0005576">
    <property type="term" value="C:extracellular region"/>
    <property type="evidence" value="ECO:0007669"/>
    <property type="project" value="TreeGrafter"/>
</dbReference>
<organism evidence="11 12">
    <name type="scientific">Coprinellus micaceus</name>
    <name type="common">Glistening ink-cap mushroom</name>
    <name type="synonym">Coprinus micaceus</name>
    <dbReference type="NCBI Taxonomy" id="71717"/>
    <lineage>
        <taxon>Eukaryota</taxon>
        <taxon>Fungi</taxon>
        <taxon>Dikarya</taxon>
        <taxon>Basidiomycota</taxon>
        <taxon>Agaricomycotina</taxon>
        <taxon>Agaricomycetes</taxon>
        <taxon>Agaricomycetidae</taxon>
        <taxon>Agaricales</taxon>
        <taxon>Agaricineae</taxon>
        <taxon>Psathyrellaceae</taxon>
        <taxon>Coprinellus</taxon>
    </lineage>
</organism>
<dbReference type="SMART" id="SM00636">
    <property type="entry name" value="Glyco_18"/>
    <property type="match status" value="1"/>
</dbReference>
<evidence type="ECO:0000256" key="7">
    <source>
        <dbReference type="RuleBase" id="RU000489"/>
    </source>
</evidence>
<dbReference type="InterPro" id="IPR011583">
    <property type="entry name" value="Chitinase_II/V-like_cat"/>
</dbReference>
<keyword evidence="3" id="KW-0146">Chitin degradation</keyword>
<dbReference type="AlphaFoldDB" id="A0A4Y7TNK1"/>
<dbReference type="InterPro" id="IPR050314">
    <property type="entry name" value="Glycosyl_Hydrlase_18"/>
</dbReference>